<evidence type="ECO:0000259" key="5">
    <source>
        <dbReference type="Pfam" id="PF00149"/>
    </source>
</evidence>
<dbReference type="RefSeq" id="WP_268075784.1">
    <property type="nucleotide sequence ID" value="NZ_CP109965.1"/>
</dbReference>
<gene>
    <name evidence="6" type="ORF">OLW01_05790</name>
</gene>
<evidence type="ECO:0000256" key="1">
    <source>
        <dbReference type="ARBA" id="ARBA00022723"/>
    </source>
</evidence>
<sequence>MTFNIAQITDCHLKADKQDDFYGCQPYQNLMLVLTDIANKQSEYDAIVLTGDLVQDEIWQSYQNFLNALHQFKWQLPIYLIPGNHDEPNLFERFSQDELFTQDKVIELDDWLLVLFNSYHPTQKGAGYISHEQLAKIEQQIKLKPNAHLTHWLVFLHHHVVPFNSFIDQYDLQNSTDFKQWLAQTPNIKAIIHGHVHSAASGQFYGKPWYACAASSVQFGHSPQGFAITDNNPSYNQISLASDGTVNVKAHLV</sequence>
<proteinExistence type="inferred from homology"/>
<dbReference type="Gene3D" id="3.60.21.10">
    <property type="match status" value="1"/>
</dbReference>
<dbReference type="EMBL" id="CP109965">
    <property type="protein sequence ID" value="WAJ71308.1"/>
    <property type="molecule type" value="Genomic_DNA"/>
</dbReference>
<name>A0ABY7AP21_9ALTE</name>
<dbReference type="InterPro" id="IPR050884">
    <property type="entry name" value="CNP_phosphodiesterase-III"/>
</dbReference>
<evidence type="ECO:0000313" key="7">
    <source>
        <dbReference type="Proteomes" id="UP001163726"/>
    </source>
</evidence>
<comment type="similarity">
    <text evidence="4">Belongs to the cyclic nucleotide phosphodiesterase class-III family.</text>
</comment>
<feature type="domain" description="Calcineurin-like phosphoesterase" evidence="5">
    <location>
        <begin position="4"/>
        <end position="198"/>
    </location>
</feature>
<protein>
    <submittedName>
        <fullName evidence="6">Metallophosphoesterase</fullName>
    </submittedName>
</protein>
<dbReference type="PANTHER" id="PTHR42988">
    <property type="entry name" value="PHOSPHOHYDROLASE"/>
    <property type="match status" value="1"/>
</dbReference>
<dbReference type="InterPro" id="IPR004843">
    <property type="entry name" value="Calcineurin-like_PHP"/>
</dbReference>
<evidence type="ECO:0000256" key="4">
    <source>
        <dbReference type="ARBA" id="ARBA00025742"/>
    </source>
</evidence>
<dbReference type="PANTHER" id="PTHR42988:SF2">
    <property type="entry name" value="CYCLIC NUCLEOTIDE PHOSPHODIESTERASE CBUA0032-RELATED"/>
    <property type="match status" value="1"/>
</dbReference>
<evidence type="ECO:0000256" key="2">
    <source>
        <dbReference type="ARBA" id="ARBA00022801"/>
    </source>
</evidence>
<accession>A0ABY7AP21</accession>
<evidence type="ECO:0000313" key="6">
    <source>
        <dbReference type="EMBL" id="WAJ71308.1"/>
    </source>
</evidence>
<organism evidence="6 7">
    <name type="scientific">Catenovulum adriaticum</name>
    <dbReference type="NCBI Taxonomy" id="2984846"/>
    <lineage>
        <taxon>Bacteria</taxon>
        <taxon>Pseudomonadati</taxon>
        <taxon>Pseudomonadota</taxon>
        <taxon>Gammaproteobacteria</taxon>
        <taxon>Alteromonadales</taxon>
        <taxon>Alteromonadaceae</taxon>
        <taxon>Catenovulum</taxon>
    </lineage>
</organism>
<keyword evidence="3" id="KW-0408">Iron</keyword>
<dbReference type="Pfam" id="PF00149">
    <property type="entry name" value="Metallophos"/>
    <property type="match status" value="1"/>
</dbReference>
<keyword evidence="7" id="KW-1185">Reference proteome</keyword>
<dbReference type="InterPro" id="IPR029052">
    <property type="entry name" value="Metallo-depent_PP-like"/>
</dbReference>
<keyword evidence="2" id="KW-0378">Hydrolase</keyword>
<dbReference type="Proteomes" id="UP001163726">
    <property type="component" value="Chromosome"/>
</dbReference>
<reference evidence="6" key="1">
    <citation type="submission" date="2022-10" db="EMBL/GenBank/DDBJ databases">
        <title>Catenovulum adriacola sp. nov. isolated in the Harbour of Susak.</title>
        <authorList>
            <person name="Schoch T."/>
            <person name="Reich S.J."/>
            <person name="Stoeferle S."/>
            <person name="Flaiz M."/>
            <person name="Kazda M."/>
            <person name="Riedel C.U."/>
            <person name="Duerre P."/>
        </authorList>
    </citation>
    <scope>NUCLEOTIDE SEQUENCE</scope>
    <source>
        <strain evidence="6">TS8</strain>
    </source>
</reference>
<keyword evidence="1" id="KW-0479">Metal-binding</keyword>
<dbReference type="SUPFAM" id="SSF56300">
    <property type="entry name" value="Metallo-dependent phosphatases"/>
    <property type="match status" value="1"/>
</dbReference>
<evidence type="ECO:0000256" key="3">
    <source>
        <dbReference type="ARBA" id="ARBA00023004"/>
    </source>
</evidence>